<gene>
    <name evidence="1" type="ORF">H1R20_g7741</name>
</gene>
<evidence type="ECO:0008006" key="3">
    <source>
        <dbReference type="Google" id="ProtNLM"/>
    </source>
</evidence>
<organism evidence="1 2">
    <name type="scientific">Candolleomyces eurysporus</name>
    <dbReference type="NCBI Taxonomy" id="2828524"/>
    <lineage>
        <taxon>Eukaryota</taxon>
        <taxon>Fungi</taxon>
        <taxon>Dikarya</taxon>
        <taxon>Basidiomycota</taxon>
        <taxon>Agaricomycotina</taxon>
        <taxon>Agaricomycetes</taxon>
        <taxon>Agaricomycetidae</taxon>
        <taxon>Agaricales</taxon>
        <taxon>Agaricineae</taxon>
        <taxon>Psathyrellaceae</taxon>
        <taxon>Candolleomyces</taxon>
    </lineage>
</organism>
<feature type="non-terminal residue" evidence="1">
    <location>
        <position position="392"/>
    </location>
</feature>
<accession>A0A9W8J6X4</accession>
<dbReference type="AlphaFoldDB" id="A0A9W8J6X4"/>
<protein>
    <recommendedName>
        <fullName evidence="3">RNI-like protein</fullName>
    </recommendedName>
</protein>
<reference evidence="1" key="1">
    <citation type="submission" date="2022-06" db="EMBL/GenBank/DDBJ databases">
        <title>Genome Sequence of Candolleomyces eurysporus.</title>
        <authorList>
            <person name="Buettner E."/>
        </authorList>
    </citation>
    <scope>NUCLEOTIDE SEQUENCE</scope>
    <source>
        <strain evidence="1">VTCC 930004</strain>
    </source>
</reference>
<name>A0A9W8J6X4_9AGAR</name>
<dbReference type="EMBL" id="JANBPK010000878">
    <property type="protein sequence ID" value="KAJ2929352.1"/>
    <property type="molecule type" value="Genomic_DNA"/>
</dbReference>
<evidence type="ECO:0000313" key="2">
    <source>
        <dbReference type="Proteomes" id="UP001140091"/>
    </source>
</evidence>
<keyword evidence="2" id="KW-1185">Reference proteome</keyword>
<dbReference type="Gene3D" id="3.80.10.10">
    <property type="entry name" value="Ribonuclease Inhibitor"/>
    <property type="match status" value="1"/>
</dbReference>
<dbReference type="InterPro" id="IPR032675">
    <property type="entry name" value="LRR_dom_sf"/>
</dbReference>
<dbReference type="OrthoDB" id="2447803at2759"/>
<dbReference type="Proteomes" id="UP001140091">
    <property type="component" value="Unassembled WGS sequence"/>
</dbReference>
<proteinExistence type="predicted"/>
<sequence length="392" mass="44289">MLSPTIERVNLGNTFLNAPLFHSYGLPLICDGAPALNNLVLHDESTSTGVIHNYWDTLIEVAGRLQKLDIRFPQTASLDTLTLQRLCIQLQNLTSLALDVHTDSHQPSFPTQNAPVLPALQTLHLINRSAAQLCPCYPSFLLEKATSITFSLVNSVQSGGDFTEALDTLSTTKSLRTVEINGYNQYLPAASITPFLHRLQLEEFHVNARALKHTVGEEPGFQILQSLAQAVVASDSTEHYLKRLTLPIWRETVDSNGHPCEAEPSCYPQLSRLLHVAQHIKGLEHLSISIDSSTPGPNNENVTSMIQNWKEPDTPSSLRYLEIAEMRKSEKSFAPNEYRDIARLLDMIFPNLISVTMIKDERLSNQWDEHWQLIEEYRRMRRTIRLDRGCSW</sequence>
<comment type="caution">
    <text evidence="1">The sequence shown here is derived from an EMBL/GenBank/DDBJ whole genome shotgun (WGS) entry which is preliminary data.</text>
</comment>
<evidence type="ECO:0000313" key="1">
    <source>
        <dbReference type="EMBL" id="KAJ2929352.1"/>
    </source>
</evidence>